<dbReference type="EMBL" id="CP001810">
    <property type="protein sequence ID" value="ADL33861.1"/>
    <property type="molecule type" value="Genomic_DNA"/>
</dbReference>
<proteinExistence type="predicted"/>
<organism evidence="1 2">
    <name type="scientific">Butyrivibrio proteoclasticus (strain ATCC 51982 / DSM 14932 / B316)</name>
    <name type="common">Clostridium proteoclasticum</name>
    <dbReference type="NCBI Taxonomy" id="515622"/>
    <lineage>
        <taxon>Bacteria</taxon>
        <taxon>Bacillati</taxon>
        <taxon>Bacillota</taxon>
        <taxon>Clostridia</taxon>
        <taxon>Lachnospirales</taxon>
        <taxon>Lachnospiraceae</taxon>
        <taxon>Butyrivibrio</taxon>
    </lineage>
</organism>
<keyword evidence="2" id="KW-1185">Reference proteome</keyword>
<name>E0S236_BUTPB</name>
<dbReference type="HOGENOM" id="CLU_068216_0_0_9"/>
<reference evidence="1 2" key="1">
    <citation type="journal article" date="2010" name="PLoS ONE">
        <title>The glycobiome of the rumen bacterium Butyrivibrio proteoclasticus B316(T) highlights adaptation to a polysaccharide-rich environment.</title>
        <authorList>
            <person name="Kelly W.J."/>
            <person name="Leahy S.C."/>
            <person name="Altermann E."/>
            <person name="Yeoman C.J."/>
            <person name="Dunne J.C."/>
            <person name="Kong Z."/>
            <person name="Pacheco D.M."/>
            <person name="Li D."/>
            <person name="Noel S.J."/>
            <person name="Moon C.D."/>
            <person name="Cookson A.L."/>
            <person name="Attwood G.T."/>
        </authorList>
    </citation>
    <scope>NUCLEOTIDE SEQUENCE [LARGE SCALE GENOMIC DNA]</scope>
    <source>
        <strain evidence="2">ATCC 51982 / DSM 14932 / B316</strain>
    </source>
</reference>
<sequence length="360" mass="41346">MNLQLSGTSLVFPTASCAIVERNNTERKNTIKMTIENRKYKDTVFRMLFNNKAHLLELYNAINGTNYANPDDLTITTLKGETFLKMKNDLSFIINDDLSIYEHQSSPCPNIPLRDLYYLAATLKEQFPTEKLYGSTTIHIPCPKFLMFYNGTTAMEDKVTYRLTDMFIKKDTLPSVELTVTALNINDGHNKELLEACKALKGYSIFVSKVRKYKQVVENEYNSTHTTPLNLLVDKSEVMKSLIKSAITKAIDECIQKNILKDFFTEYRKEIIEVGVLEYSYEQHIQVIKDESYDNGYNNGYNSGEKNGEKNGIKNTTDLFSWLKSNGREADVLLAVDDSNYLSQLFTEYEEWKKNNTPNS</sequence>
<dbReference type="STRING" id="515622.bpr_I1121"/>
<protein>
    <submittedName>
        <fullName evidence="1">Uncharacterized protein</fullName>
    </submittedName>
</protein>
<evidence type="ECO:0000313" key="2">
    <source>
        <dbReference type="Proteomes" id="UP000001299"/>
    </source>
</evidence>
<accession>E0S236</accession>
<dbReference type="Proteomes" id="UP000001299">
    <property type="component" value="Chromosome 1"/>
</dbReference>
<dbReference type="AlphaFoldDB" id="E0S236"/>
<dbReference type="eggNOG" id="ENOG502Z9EJ">
    <property type="taxonomic scope" value="Bacteria"/>
</dbReference>
<evidence type="ECO:0000313" key="1">
    <source>
        <dbReference type="EMBL" id="ADL33861.1"/>
    </source>
</evidence>
<dbReference type="KEGG" id="bpb:bpr_I1121"/>
<gene>
    <name evidence="1" type="ordered locus">bpr_I1121</name>
</gene>